<dbReference type="SMART" id="SM00388">
    <property type="entry name" value="HisKA"/>
    <property type="match status" value="1"/>
</dbReference>
<dbReference type="InterPro" id="IPR005467">
    <property type="entry name" value="His_kinase_dom"/>
</dbReference>
<evidence type="ECO:0000256" key="4">
    <source>
        <dbReference type="ARBA" id="ARBA00012438"/>
    </source>
</evidence>
<comment type="subcellular location">
    <subcellularLocation>
        <location evidence="3">Cell membrane</location>
    </subcellularLocation>
</comment>
<dbReference type="PROSITE" id="PS50885">
    <property type="entry name" value="HAMP"/>
    <property type="match status" value="1"/>
</dbReference>
<dbReference type="InterPro" id="IPR050428">
    <property type="entry name" value="TCS_sensor_his_kinase"/>
</dbReference>
<dbReference type="SMART" id="SM00304">
    <property type="entry name" value="HAMP"/>
    <property type="match status" value="1"/>
</dbReference>
<keyword evidence="9" id="KW-1133">Transmembrane helix</keyword>
<dbReference type="InterPro" id="IPR003661">
    <property type="entry name" value="HisK_dim/P_dom"/>
</dbReference>
<dbReference type="InterPro" id="IPR003594">
    <property type="entry name" value="HATPase_dom"/>
</dbReference>
<keyword evidence="8" id="KW-0418">Kinase</keyword>
<evidence type="ECO:0000256" key="5">
    <source>
        <dbReference type="ARBA" id="ARBA00022553"/>
    </source>
</evidence>
<dbReference type="CDD" id="cd00082">
    <property type="entry name" value="HisKA"/>
    <property type="match status" value="1"/>
</dbReference>
<dbReference type="SUPFAM" id="SSF55874">
    <property type="entry name" value="ATPase domain of HSP90 chaperone/DNA topoisomerase II/histidine kinase"/>
    <property type="match status" value="1"/>
</dbReference>
<dbReference type="GO" id="GO:0005509">
    <property type="term" value="F:calcium ion binding"/>
    <property type="evidence" value="ECO:0007669"/>
    <property type="project" value="UniProtKB-ARBA"/>
</dbReference>
<keyword evidence="7" id="KW-0812">Transmembrane</keyword>
<dbReference type="CDD" id="cd00075">
    <property type="entry name" value="HATPase"/>
    <property type="match status" value="1"/>
</dbReference>
<dbReference type="Gene3D" id="6.10.340.10">
    <property type="match status" value="1"/>
</dbReference>
<evidence type="ECO:0000256" key="10">
    <source>
        <dbReference type="ARBA" id="ARBA00023012"/>
    </source>
</evidence>
<dbReference type="SUPFAM" id="SSF158472">
    <property type="entry name" value="HAMP domain-like"/>
    <property type="match status" value="1"/>
</dbReference>
<dbReference type="InterPro" id="IPR004358">
    <property type="entry name" value="Sig_transdc_His_kin-like_C"/>
</dbReference>
<keyword evidence="11" id="KW-0472">Membrane</keyword>
<name>A0A857KFU9_9ACTN</name>
<dbReference type="AlphaFoldDB" id="A0A857KFU9"/>
<dbReference type="EMBL" id="CP045810">
    <property type="protein sequence ID" value="QHN38164.1"/>
    <property type="molecule type" value="Genomic_DNA"/>
</dbReference>
<evidence type="ECO:0000256" key="7">
    <source>
        <dbReference type="ARBA" id="ARBA00022692"/>
    </source>
</evidence>
<dbReference type="RefSeq" id="WP_005185266.1">
    <property type="nucleotide sequence ID" value="NZ_CP045804.1"/>
</dbReference>
<evidence type="ECO:0000256" key="2">
    <source>
        <dbReference type="ARBA" id="ARBA00001968"/>
    </source>
</evidence>
<dbReference type="FunFam" id="1.10.287.130:FF:000001">
    <property type="entry name" value="Two-component sensor histidine kinase"/>
    <property type="match status" value="1"/>
</dbReference>
<dbReference type="EC" id="2.7.13.3" evidence="4"/>
<dbReference type="SUPFAM" id="SSF47384">
    <property type="entry name" value="Homodimeric domain of signal transducing histidine kinase"/>
    <property type="match status" value="1"/>
</dbReference>
<dbReference type="Pfam" id="PF00672">
    <property type="entry name" value="HAMP"/>
    <property type="match status" value="1"/>
</dbReference>
<keyword evidence="5" id="KW-0597">Phosphoprotein</keyword>
<dbReference type="InterPro" id="IPR036097">
    <property type="entry name" value="HisK_dim/P_sf"/>
</dbReference>
<proteinExistence type="predicted"/>
<dbReference type="PROSITE" id="PS50109">
    <property type="entry name" value="HIS_KIN"/>
    <property type="match status" value="1"/>
</dbReference>
<dbReference type="InterPro" id="IPR003660">
    <property type="entry name" value="HAMP_dom"/>
</dbReference>
<organism evidence="12">
    <name type="scientific">Gordonia amarae</name>
    <dbReference type="NCBI Taxonomy" id="36821"/>
    <lineage>
        <taxon>Bacteria</taxon>
        <taxon>Bacillati</taxon>
        <taxon>Actinomycetota</taxon>
        <taxon>Actinomycetes</taxon>
        <taxon>Mycobacteriales</taxon>
        <taxon>Gordoniaceae</taxon>
        <taxon>Gordonia</taxon>
    </lineage>
</organism>
<gene>
    <name evidence="12" type="ORF">GII30_02280</name>
</gene>
<keyword evidence="6" id="KW-0808">Transferase</keyword>
<dbReference type="Gene3D" id="1.10.287.130">
    <property type="match status" value="1"/>
</dbReference>
<evidence type="ECO:0000256" key="11">
    <source>
        <dbReference type="ARBA" id="ARBA00023136"/>
    </source>
</evidence>
<dbReference type="GO" id="GO:0005886">
    <property type="term" value="C:plasma membrane"/>
    <property type="evidence" value="ECO:0007669"/>
    <property type="project" value="UniProtKB-SubCell"/>
</dbReference>
<dbReference type="CDD" id="cd06225">
    <property type="entry name" value="HAMP"/>
    <property type="match status" value="1"/>
</dbReference>
<dbReference type="PANTHER" id="PTHR45436:SF5">
    <property type="entry name" value="SENSOR HISTIDINE KINASE TRCS"/>
    <property type="match status" value="1"/>
</dbReference>
<evidence type="ECO:0000256" key="8">
    <source>
        <dbReference type="ARBA" id="ARBA00022777"/>
    </source>
</evidence>
<evidence type="ECO:0000256" key="3">
    <source>
        <dbReference type="ARBA" id="ARBA00004236"/>
    </source>
</evidence>
<dbReference type="GO" id="GO:0000155">
    <property type="term" value="F:phosphorelay sensor kinase activity"/>
    <property type="evidence" value="ECO:0007669"/>
    <property type="project" value="InterPro"/>
</dbReference>
<dbReference type="Pfam" id="PF00512">
    <property type="entry name" value="HisKA"/>
    <property type="match status" value="1"/>
</dbReference>
<reference evidence="12" key="1">
    <citation type="journal article" date="2021" name="Nat. Microbiol.">
        <title>Cocultivation of an ultrasmall environmental parasitic bacterium with lytic ability against bacteria associated with wastewater foams.</title>
        <authorList>
            <person name="Batinovic S."/>
            <person name="Rose J.J.A."/>
            <person name="Ratcliffe J."/>
            <person name="Seviour R.J."/>
            <person name="Petrovski S."/>
        </authorList>
    </citation>
    <scope>NUCLEOTIDE SEQUENCE</scope>
    <source>
        <strain evidence="12">CON44</strain>
    </source>
</reference>
<dbReference type="InterPro" id="IPR036890">
    <property type="entry name" value="HATPase_C_sf"/>
</dbReference>
<accession>A0A857KFU9</accession>
<dbReference type="Pfam" id="PF02518">
    <property type="entry name" value="HATPase_c"/>
    <property type="match status" value="1"/>
</dbReference>
<evidence type="ECO:0000256" key="1">
    <source>
        <dbReference type="ARBA" id="ARBA00000085"/>
    </source>
</evidence>
<protein>
    <recommendedName>
        <fullName evidence="4">histidine kinase</fullName>
        <ecNumber evidence="4">2.7.13.3</ecNumber>
    </recommendedName>
</protein>
<dbReference type="PANTHER" id="PTHR45436">
    <property type="entry name" value="SENSOR HISTIDINE KINASE YKOH"/>
    <property type="match status" value="1"/>
</dbReference>
<evidence type="ECO:0000256" key="6">
    <source>
        <dbReference type="ARBA" id="ARBA00022679"/>
    </source>
</evidence>
<dbReference type="Gene3D" id="3.30.565.10">
    <property type="entry name" value="Histidine kinase-like ATPase, C-terminal domain"/>
    <property type="match status" value="1"/>
</dbReference>
<evidence type="ECO:0000313" key="12">
    <source>
        <dbReference type="EMBL" id="QHN38164.1"/>
    </source>
</evidence>
<comment type="cofactor">
    <cofactor evidence="2">
        <name>a divalent metal cation</name>
        <dbReference type="ChEBI" id="CHEBI:60240"/>
    </cofactor>
</comment>
<comment type="catalytic activity">
    <reaction evidence="1">
        <text>ATP + protein L-histidine = ADP + protein N-phospho-L-histidine.</text>
        <dbReference type="EC" id="2.7.13.3"/>
    </reaction>
</comment>
<evidence type="ECO:0000256" key="9">
    <source>
        <dbReference type="ARBA" id="ARBA00022989"/>
    </source>
</evidence>
<dbReference type="FunFam" id="3.30.565.10:FF:000006">
    <property type="entry name" value="Sensor histidine kinase WalK"/>
    <property type="match status" value="1"/>
</dbReference>
<dbReference type="SMART" id="SM00387">
    <property type="entry name" value="HATPase_c"/>
    <property type="match status" value="1"/>
</dbReference>
<dbReference type="PRINTS" id="PR00344">
    <property type="entry name" value="BCTRLSENSOR"/>
</dbReference>
<sequence length="480" mass="50962">MSAVVTDGPEITRFTPIHHVPLRVSLVALTLVLVVAGLAVSGFAVTGAMRSDLISRTDSGLRNAIETWARPIRDDGFGNMPGPRRPPSRYYSRLVTAAGTVYGDDAGYSHSPDLSGLGDDDTGPVTVSSEDGDGPRWRVVKRVAGDAESVVATPMSDIESTVSRLIWLQVGIGGVVVVVIGVLSYLLVRAGLRPLRRVEETAHAIADGNLTMRVPPVPANTEVGSLSASLNTMLGHIQRAFAATEASERQARESEETMRRFIADASHELRTPLTSIKGFGELYKQGAVPSDDAMGRIDTEAERMKLLVEDLLMLARLDAHRPLQSGQIDLLSLVTDAVHSARAAAPQRDIGVRVEPMDEPPVVAGDVNRLMQVLRNLINNAIAHTPPEATITVGIGADDAAHVVLSVTDTGNGLTEEEVSKVFERFYRGDASRHRGEGGGSGLGLSIVAALVAAHGGTVGVDSTPGQGARFWVRLPREAA</sequence>
<keyword evidence="10" id="KW-0902">Two-component regulatory system</keyword>